<dbReference type="InterPro" id="IPR036034">
    <property type="entry name" value="PDZ_sf"/>
</dbReference>
<dbReference type="HOGENOM" id="CLU_2089434_0_0_1"/>
<evidence type="ECO:0000313" key="3">
    <source>
        <dbReference type="EMBL" id="EKX44574.1"/>
    </source>
</evidence>
<evidence type="ECO:0000313" key="5">
    <source>
        <dbReference type="Proteomes" id="UP000011087"/>
    </source>
</evidence>
<reference evidence="3 5" key="1">
    <citation type="journal article" date="2012" name="Nature">
        <title>Algal genomes reveal evolutionary mosaicism and the fate of nucleomorphs.</title>
        <authorList>
            <consortium name="DOE Joint Genome Institute"/>
            <person name="Curtis B.A."/>
            <person name="Tanifuji G."/>
            <person name="Burki F."/>
            <person name="Gruber A."/>
            <person name="Irimia M."/>
            <person name="Maruyama S."/>
            <person name="Arias M.C."/>
            <person name="Ball S.G."/>
            <person name="Gile G.H."/>
            <person name="Hirakawa Y."/>
            <person name="Hopkins J.F."/>
            <person name="Kuo A."/>
            <person name="Rensing S.A."/>
            <person name="Schmutz J."/>
            <person name="Symeonidi A."/>
            <person name="Elias M."/>
            <person name="Eveleigh R.J."/>
            <person name="Herman E.K."/>
            <person name="Klute M.J."/>
            <person name="Nakayama T."/>
            <person name="Obornik M."/>
            <person name="Reyes-Prieto A."/>
            <person name="Armbrust E.V."/>
            <person name="Aves S.J."/>
            <person name="Beiko R.G."/>
            <person name="Coutinho P."/>
            <person name="Dacks J.B."/>
            <person name="Durnford D.G."/>
            <person name="Fast N.M."/>
            <person name="Green B.R."/>
            <person name="Grisdale C.J."/>
            <person name="Hempel F."/>
            <person name="Henrissat B."/>
            <person name="Hoppner M.P."/>
            <person name="Ishida K."/>
            <person name="Kim E."/>
            <person name="Koreny L."/>
            <person name="Kroth P.G."/>
            <person name="Liu Y."/>
            <person name="Malik S.B."/>
            <person name="Maier U.G."/>
            <person name="McRose D."/>
            <person name="Mock T."/>
            <person name="Neilson J.A."/>
            <person name="Onodera N.T."/>
            <person name="Poole A.M."/>
            <person name="Pritham E.J."/>
            <person name="Richards T.A."/>
            <person name="Rocap G."/>
            <person name="Roy S.W."/>
            <person name="Sarai C."/>
            <person name="Schaack S."/>
            <person name="Shirato S."/>
            <person name="Slamovits C.H."/>
            <person name="Spencer D.F."/>
            <person name="Suzuki S."/>
            <person name="Worden A.Z."/>
            <person name="Zauner S."/>
            <person name="Barry K."/>
            <person name="Bell C."/>
            <person name="Bharti A.K."/>
            <person name="Crow J.A."/>
            <person name="Grimwood J."/>
            <person name="Kramer R."/>
            <person name="Lindquist E."/>
            <person name="Lucas S."/>
            <person name="Salamov A."/>
            <person name="McFadden G.I."/>
            <person name="Lane C.E."/>
            <person name="Keeling P.J."/>
            <person name="Gray M.W."/>
            <person name="Grigoriev I.V."/>
            <person name="Archibald J.M."/>
        </authorList>
    </citation>
    <scope>NUCLEOTIDE SEQUENCE</scope>
    <source>
        <strain evidence="3 5">CCMP2712</strain>
    </source>
</reference>
<dbReference type="KEGG" id="gtt:GUITHDRAFT_109350"/>
<sequence length="117" mass="12690">MCAATSGAKTDSRAFKETRAETAASRYQPIQGRQDDLAGRLAGVGIIFRADDDGALRVEVVAAGGPADKVGKIQKGDTLISIDRVDVRSMQPEQLAPYILGKAFYYVELEREWLVTS</sequence>
<dbReference type="InterPro" id="IPR001478">
    <property type="entry name" value="PDZ"/>
</dbReference>
<proteinExistence type="predicted"/>
<keyword evidence="5" id="KW-1185">Reference proteome</keyword>
<dbReference type="SMART" id="SM00228">
    <property type="entry name" value="PDZ"/>
    <property type="match status" value="1"/>
</dbReference>
<dbReference type="EnsemblProtists" id="EKX44574">
    <property type="protein sequence ID" value="EKX44574"/>
    <property type="gene ID" value="GUITHDRAFT_109350"/>
</dbReference>
<dbReference type="OrthoDB" id="78824at2759"/>
<evidence type="ECO:0000256" key="1">
    <source>
        <dbReference type="SAM" id="MobiDB-lite"/>
    </source>
</evidence>
<dbReference type="GeneID" id="17301341"/>
<accession>L1J8Y7</accession>
<reference evidence="5" key="2">
    <citation type="submission" date="2012-11" db="EMBL/GenBank/DDBJ databases">
        <authorList>
            <person name="Kuo A."/>
            <person name="Curtis B.A."/>
            <person name="Tanifuji G."/>
            <person name="Burki F."/>
            <person name="Gruber A."/>
            <person name="Irimia M."/>
            <person name="Maruyama S."/>
            <person name="Arias M.C."/>
            <person name="Ball S.G."/>
            <person name="Gile G.H."/>
            <person name="Hirakawa Y."/>
            <person name="Hopkins J.F."/>
            <person name="Rensing S.A."/>
            <person name="Schmutz J."/>
            <person name="Symeonidi A."/>
            <person name="Elias M."/>
            <person name="Eveleigh R.J."/>
            <person name="Herman E.K."/>
            <person name="Klute M.J."/>
            <person name="Nakayama T."/>
            <person name="Obornik M."/>
            <person name="Reyes-Prieto A."/>
            <person name="Armbrust E.V."/>
            <person name="Aves S.J."/>
            <person name="Beiko R.G."/>
            <person name="Coutinho P."/>
            <person name="Dacks J.B."/>
            <person name="Durnford D.G."/>
            <person name="Fast N.M."/>
            <person name="Green B.R."/>
            <person name="Grisdale C."/>
            <person name="Hempe F."/>
            <person name="Henrissat B."/>
            <person name="Hoppner M.P."/>
            <person name="Ishida K.-I."/>
            <person name="Kim E."/>
            <person name="Koreny L."/>
            <person name="Kroth P.G."/>
            <person name="Liu Y."/>
            <person name="Malik S.-B."/>
            <person name="Maier U.G."/>
            <person name="McRose D."/>
            <person name="Mock T."/>
            <person name="Neilson J.A."/>
            <person name="Onodera N.T."/>
            <person name="Poole A.M."/>
            <person name="Pritham E.J."/>
            <person name="Richards T.A."/>
            <person name="Rocap G."/>
            <person name="Roy S.W."/>
            <person name="Sarai C."/>
            <person name="Schaack S."/>
            <person name="Shirato S."/>
            <person name="Slamovits C.H."/>
            <person name="Spencer D.F."/>
            <person name="Suzuki S."/>
            <person name="Worden A.Z."/>
            <person name="Zauner S."/>
            <person name="Barry K."/>
            <person name="Bell C."/>
            <person name="Bharti A.K."/>
            <person name="Crow J.A."/>
            <person name="Grimwood J."/>
            <person name="Kramer R."/>
            <person name="Lindquist E."/>
            <person name="Lucas S."/>
            <person name="Salamov A."/>
            <person name="McFadden G.I."/>
            <person name="Lane C.E."/>
            <person name="Keeling P.J."/>
            <person name="Gray M.W."/>
            <person name="Grigoriev I.V."/>
            <person name="Archibald J.M."/>
        </authorList>
    </citation>
    <scope>NUCLEOTIDE SEQUENCE</scope>
    <source>
        <strain evidence="5">CCMP2712</strain>
    </source>
</reference>
<dbReference type="InterPro" id="IPR041489">
    <property type="entry name" value="PDZ_6"/>
</dbReference>
<gene>
    <name evidence="3" type="ORF">GUITHDRAFT_109350</name>
</gene>
<protein>
    <recommendedName>
        <fullName evidence="2">PDZ domain-containing protein</fullName>
    </recommendedName>
</protein>
<dbReference type="EMBL" id="JH993003">
    <property type="protein sequence ID" value="EKX44574.1"/>
    <property type="molecule type" value="Genomic_DNA"/>
</dbReference>
<dbReference type="PaxDb" id="55529-EKX44574"/>
<dbReference type="RefSeq" id="XP_005831554.1">
    <property type="nucleotide sequence ID" value="XM_005831497.1"/>
</dbReference>
<evidence type="ECO:0000259" key="2">
    <source>
        <dbReference type="PROSITE" id="PS50106"/>
    </source>
</evidence>
<organism evidence="3">
    <name type="scientific">Guillardia theta (strain CCMP2712)</name>
    <name type="common">Cryptophyte</name>
    <dbReference type="NCBI Taxonomy" id="905079"/>
    <lineage>
        <taxon>Eukaryota</taxon>
        <taxon>Cryptophyceae</taxon>
        <taxon>Pyrenomonadales</taxon>
        <taxon>Geminigeraceae</taxon>
        <taxon>Guillardia</taxon>
    </lineage>
</organism>
<evidence type="ECO:0000313" key="4">
    <source>
        <dbReference type="EnsemblProtists" id="EKX44574"/>
    </source>
</evidence>
<dbReference type="AlphaFoldDB" id="L1J8Y7"/>
<dbReference type="SUPFAM" id="SSF50156">
    <property type="entry name" value="PDZ domain-like"/>
    <property type="match status" value="1"/>
</dbReference>
<reference evidence="4" key="3">
    <citation type="submission" date="2016-03" db="UniProtKB">
        <authorList>
            <consortium name="EnsemblProtists"/>
        </authorList>
    </citation>
    <scope>IDENTIFICATION</scope>
</reference>
<dbReference type="Proteomes" id="UP000011087">
    <property type="component" value="Unassembled WGS sequence"/>
</dbReference>
<dbReference type="Gene3D" id="2.30.42.10">
    <property type="match status" value="1"/>
</dbReference>
<feature type="domain" description="PDZ" evidence="2">
    <location>
        <begin position="39"/>
        <end position="99"/>
    </location>
</feature>
<dbReference type="Pfam" id="PF17820">
    <property type="entry name" value="PDZ_6"/>
    <property type="match status" value="1"/>
</dbReference>
<feature type="region of interest" description="Disordered" evidence="1">
    <location>
        <begin position="1"/>
        <end position="27"/>
    </location>
</feature>
<feature type="compositionally biased region" description="Basic and acidic residues" evidence="1">
    <location>
        <begin position="10"/>
        <end position="20"/>
    </location>
</feature>
<name>L1J8Y7_GUITC</name>
<dbReference type="PROSITE" id="PS50106">
    <property type="entry name" value="PDZ"/>
    <property type="match status" value="1"/>
</dbReference>